<dbReference type="KEGG" id="bsen:DP114_22930"/>
<dbReference type="GO" id="GO:0006629">
    <property type="term" value="P:lipid metabolic process"/>
    <property type="evidence" value="ECO:0007669"/>
    <property type="project" value="InterPro"/>
</dbReference>
<dbReference type="RefSeq" id="WP_169266307.1">
    <property type="nucleotide sequence ID" value="NZ_CAWOXK010000001.1"/>
</dbReference>
<dbReference type="Gene3D" id="3.40.50.1820">
    <property type="entry name" value="alpha/beta hydrolase"/>
    <property type="match status" value="1"/>
</dbReference>
<organism evidence="1 2">
    <name type="scientific">Brasilonema sennae CENA114</name>
    <dbReference type="NCBI Taxonomy" id="415709"/>
    <lineage>
        <taxon>Bacteria</taxon>
        <taxon>Bacillati</taxon>
        <taxon>Cyanobacteriota</taxon>
        <taxon>Cyanophyceae</taxon>
        <taxon>Nostocales</taxon>
        <taxon>Scytonemataceae</taxon>
        <taxon>Brasilonema</taxon>
        <taxon>Bromeliae group (in: Brasilonema)</taxon>
    </lineage>
</organism>
<sequence>MAKELMKDIVVLVPGITGSVLQKDGKDIWNPPYQVLLSAIGETLRVHSGLKDLTLQEDDIERDYLDDGIKATGLVQRASLVPGFFKLIDGYSYIRDQLTENFAVTPGKVDEDKPANYFEFAYDWRRDNRVAARLLKKLIDKKLRIWRERMNPHAKVILIAHSMGGLVSRYYVEHEGGCKDCKLLVTLGTPYRGSVKILDYLANGYLKNSWLIDRLAALTHWREVLRSFTSVYQLLPTYPVVNIDGNWQRIAEIDGIPGVVKERAIEGRKFLKCIELPKNAGAYTFTPIIGIGQKDTFQSATFSNGLLKASNKLPNQENEESLLHPSYATGDDTVPLLSAIPKELSQTSQVSFIELHGSLQSSDHLWENSLKPCLIASQNPLHLEEYFNNPQTIESAPQKSGISLSVDDLYLRDEEVTLGAEIINVKSDILEETGNFGGLRAIITPVNVNGEQKTVVEYFDQKHDTQYKKILEPNKLLPGLYRLEVDAKDVHESAPNALHSLFQVME</sequence>
<keyword evidence="1" id="KW-0808">Transferase</keyword>
<gene>
    <name evidence="1" type="ORF">DP114_22930</name>
</gene>
<dbReference type="PANTHER" id="PTHR11440">
    <property type="entry name" value="LECITHIN-CHOLESTEROL ACYLTRANSFERASE-RELATED"/>
    <property type="match status" value="1"/>
</dbReference>
<reference evidence="1 2" key="1">
    <citation type="submission" date="2018-06" db="EMBL/GenBank/DDBJ databases">
        <title>Comparative genomics of Brasilonema spp. strains.</title>
        <authorList>
            <person name="Alvarenga D.O."/>
            <person name="Fiore M.F."/>
            <person name="Varani A.M."/>
        </authorList>
    </citation>
    <scope>NUCLEOTIDE SEQUENCE [LARGE SCALE GENOMIC DNA]</scope>
    <source>
        <strain evidence="1 2">CENA114</strain>
    </source>
</reference>
<dbReference type="Pfam" id="PF02450">
    <property type="entry name" value="LCAT"/>
    <property type="match status" value="1"/>
</dbReference>
<protein>
    <submittedName>
        <fullName evidence="1">Lecithin--cholesterol acyltransferase</fullName>
    </submittedName>
</protein>
<dbReference type="InterPro" id="IPR003386">
    <property type="entry name" value="LACT/PDAT_acylTrfase"/>
</dbReference>
<accession>A0A856MI72</accession>
<dbReference type="GO" id="GO:0008374">
    <property type="term" value="F:O-acyltransferase activity"/>
    <property type="evidence" value="ECO:0007669"/>
    <property type="project" value="InterPro"/>
</dbReference>
<keyword evidence="2" id="KW-1185">Reference proteome</keyword>
<dbReference type="EMBL" id="CP030118">
    <property type="protein sequence ID" value="QDL10368.1"/>
    <property type="molecule type" value="Genomic_DNA"/>
</dbReference>
<proteinExistence type="predicted"/>
<keyword evidence="1" id="KW-0012">Acyltransferase</keyword>
<dbReference type="Proteomes" id="UP000503129">
    <property type="component" value="Chromosome"/>
</dbReference>
<name>A0A856MI72_9CYAN</name>
<evidence type="ECO:0000313" key="2">
    <source>
        <dbReference type="Proteomes" id="UP000503129"/>
    </source>
</evidence>
<dbReference type="AlphaFoldDB" id="A0A856MI72"/>
<dbReference type="SUPFAM" id="SSF53474">
    <property type="entry name" value="alpha/beta-Hydrolases"/>
    <property type="match status" value="1"/>
</dbReference>
<dbReference type="InterPro" id="IPR029058">
    <property type="entry name" value="AB_hydrolase_fold"/>
</dbReference>
<evidence type="ECO:0000313" key="1">
    <source>
        <dbReference type="EMBL" id="QDL10368.1"/>
    </source>
</evidence>